<dbReference type="GO" id="GO:0140625">
    <property type="term" value="F:opioid growth factor receptor activity"/>
    <property type="evidence" value="ECO:0007669"/>
    <property type="project" value="InterPro"/>
</dbReference>
<dbReference type="EMBL" id="JAAMPI010000832">
    <property type="protein sequence ID" value="KAF4628294.1"/>
    <property type="molecule type" value="Genomic_DNA"/>
</dbReference>
<keyword evidence="4" id="KW-1185">Reference proteome</keyword>
<proteinExistence type="inferred from homology"/>
<dbReference type="OrthoDB" id="9030204at2759"/>
<comment type="caution">
    <text evidence="3">The sequence shown here is derived from an EMBL/GenBank/DDBJ whole genome shotgun (WGS) entry which is preliminary data.</text>
</comment>
<feature type="domain" description="Opioid growth factor receptor (OGFr) conserved" evidence="2">
    <location>
        <begin position="37"/>
        <end position="147"/>
    </location>
</feature>
<dbReference type="GO" id="GO:0016020">
    <property type="term" value="C:membrane"/>
    <property type="evidence" value="ECO:0007669"/>
    <property type="project" value="InterPro"/>
</dbReference>
<comment type="similarity">
    <text evidence="1">Belongs to the opioid growth factor receptor family.</text>
</comment>
<dbReference type="InterPro" id="IPR039574">
    <property type="entry name" value="OGFr"/>
</dbReference>
<accession>A0A8H4RDV4</accession>
<evidence type="ECO:0000259" key="2">
    <source>
        <dbReference type="Pfam" id="PF04664"/>
    </source>
</evidence>
<dbReference type="Proteomes" id="UP000566819">
    <property type="component" value="Unassembled WGS sequence"/>
</dbReference>
<reference evidence="3 4" key="1">
    <citation type="submission" date="2020-03" db="EMBL/GenBank/DDBJ databases">
        <title>Draft Genome Sequence of Cudoniella acicularis.</title>
        <authorList>
            <person name="Buettner E."/>
            <person name="Kellner H."/>
        </authorList>
    </citation>
    <scope>NUCLEOTIDE SEQUENCE [LARGE SCALE GENOMIC DNA]</scope>
    <source>
        <strain evidence="3 4">DSM 108380</strain>
    </source>
</reference>
<dbReference type="PANTHER" id="PTHR14015:SF2">
    <property type="entry name" value="OPIOID GROWTH FACTOR RECEPTOR (OGFR) CONSERVED DOMAIN-CONTAINING PROTEIN"/>
    <property type="match status" value="1"/>
</dbReference>
<evidence type="ECO:0000313" key="3">
    <source>
        <dbReference type="EMBL" id="KAF4628294.1"/>
    </source>
</evidence>
<evidence type="ECO:0000313" key="4">
    <source>
        <dbReference type="Proteomes" id="UP000566819"/>
    </source>
</evidence>
<evidence type="ECO:0000256" key="1">
    <source>
        <dbReference type="ARBA" id="ARBA00010365"/>
    </source>
</evidence>
<name>A0A8H4RDV4_9HELO</name>
<sequence>MDSSALTTKDLIAFYEGTGTDRRGRSLSQILRWSAVNLERHHDYIQTVFPLPERSAIDWYAPVIDSEVFEAFRSRSGLKDNLTDAFKKILWFYGFELGTDAENKPIVKKGSNYQANPKVWNHRFDHNHLRISRIIRSLRVLGLEDEAVAFYNALSANSTGSNSQSREFWRRAAFRSLNLRPDLEDVDDSDRSIGPKFLRDFEEERNLAAADAEEEQEEDQSESS</sequence>
<dbReference type="PANTHER" id="PTHR14015">
    <property type="entry name" value="OPIOID GROWTH FACTOR RECEPTOR OGFR ZETA-TYPE OPIOID RECEPTOR"/>
    <property type="match status" value="1"/>
</dbReference>
<organism evidence="3 4">
    <name type="scientific">Cudoniella acicularis</name>
    <dbReference type="NCBI Taxonomy" id="354080"/>
    <lineage>
        <taxon>Eukaryota</taxon>
        <taxon>Fungi</taxon>
        <taxon>Dikarya</taxon>
        <taxon>Ascomycota</taxon>
        <taxon>Pezizomycotina</taxon>
        <taxon>Leotiomycetes</taxon>
        <taxon>Helotiales</taxon>
        <taxon>Tricladiaceae</taxon>
        <taxon>Cudoniella</taxon>
    </lineage>
</organism>
<dbReference type="InterPro" id="IPR006757">
    <property type="entry name" value="OGF_rcpt"/>
</dbReference>
<gene>
    <name evidence="3" type="ORF">G7Y89_g9860</name>
</gene>
<dbReference type="Pfam" id="PF04664">
    <property type="entry name" value="OGFr_N"/>
    <property type="match status" value="1"/>
</dbReference>
<dbReference type="AlphaFoldDB" id="A0A8H4RDV4"/>
<protein>
    <recommendedName>
        <fullName evidence="2">Opioid growth factor receptor (OGFr) conserved domain-containing protein</fullName>
    </recommendedName>
</protein>